<evidence type="ECO:0000313" key="2">
    <source>
        <dbReference type="EMBL" id="KAI7811754.1"/>
    </source>
</evidence>
<dbReference type="PANTHER" id="PTHR22708:SF0">
    <property type="entry name" value="LEUCINE-RICH REPEAT-CONTAINING PROTEIN 56"/>
    <property type="match status" value="1"/>
</dbReference>
<evidence type="ECO:0000313" key="3">
    <source>
        <dbReference type="Proteomes" id="UP001059041"/>
    </source>
</evidence>
<dbReference type="EMBL" id="JAFHDT010000003">
    <property type="protein sequence ID" value="KAI7811754.1"/>
    <property type="molecule type" value="Genomic_DNA"/>
</dbReference>
<feature type="region of interest" description="Disordered" evidence="1">
    <location>
        <begin position="262"/>
        <end position="310"/>
    </location>
</feature>
<feature type="region of interest" description="Disordered" evidence="1">
    <location>
        <begin position="336"/>
        <end position="375"/>
    </location>
</feature>
<keyword evidence="3" id="KW-1185">Reference proteome</keyword>
<dbReference type="Proteomes" id="UP001059041">
    <property type="component" value="Linkage Group LG3"/>
</dbReference>
<accession>A0A9W8C9W5</accession>
<feature type="compositionally biased region" description="Basic and acidic residues" evidence="1">
    <location>
        <begin position="432"/>
        <end position="442"/>
    </location>
</feature>
<dbReference type="AlphaFoldDB" id="A0A9W8C9W5"/>
<feature type="region of interest" description="Disordered" evidence="1">
    <location>
        <begin position="402"/>
        <end position="442"/>
    </location>
</feature>
<feature type="compositionally biased region" description="Low complexity" evidence="1">
    <location>
        <begin position="277"/>
        <end position="296"/>
    </location>
</feature>
<protein>
    <submittedName>
        <fullName evidence="2">Leucine-rich repeat-containing protein 56</fullName>
    </submittedName>
</protein>
<name>A0A9W8C9W5_TRIRA</name>
<dbReference type="PANTHER" id="PTHR22708">
    <property type="entry name" value="LEUCINE-RICH REPEAT-CONTAINING PROTEIN 56"/>
    <property type="match status" value="1"/>
</dbReference>
<proteinExistence type="predicted"/>
<dbReference type="Gene3D" id="3.80.10.10">
    <property type="entry name" value="Ribonuclease Inhibitor"/>
    <property type="match status" value="1"/>
</dbReference>
<organism evidence="2 3">
    <name type="scientific">Triplophysa rosa</name>
    <name type="common">Cave loach</name>
    <dbReference type="NCBI Taxonomy" id="992332"/>
    <lineage>
        <taxon>Eukaryota</taxon>
        <taxon>Metazoa</taxon>
        <taxon>Chordata</taxon>
        <taxon>Craniata</taxon>
        <taxon>Vertebrata</taxon>
        <taxon>Euteleostomi</taxon>
        <taxon>Actinopterygii</taxon>
        <taxon>Neopterygii</taxon>
        <taxon>Teleostei</taxon>
        <taxon>Ostariophysi</taxon>
        <taxon>Cypriniformes</taxon>
        <taxon>Nemacheilidae</taxon>
        <taxon>Triplophysa</taxon>
    </lineage>
</organism>
<feature type="compositionally biased region" description="Polar residues" evidence="1">
    <location>
        <begin position="297"/>
        <end position="310"/>
    </location>
</feature>
<dbReference type="PROSITE" id="PS51450">
    <property type="entry name" value="LRR"/>
    <property type="match status" value="1"/>
</dbReference>
<reference evidence="2" key="1">
    <citation type="submission" date="2021-02" db="EMBL/GenBank/DDBJ databases">
        <title>Comparative genomics reveals that relaxation of natural selection precedes convergent phenotypic evolution of cavefish.</title>
        <authorList>
            <person name="Peng Z."/>
        </authorList>
    </citation>
    <scope>NUCLEOTIDE SEQUENCE</scope>
    <source>
        <tissue evidence="2">Muscle</tissue>
    </source>
</reference>
<dbReference type="InterPro" id="IPR001611">
    <property type="entry name" value="Leu-rich_rpt"/>
</dbReference>
<dbReference type="SUPFAM" id="SSF52058">
    <property type="entry name" value="L domain-like"/>
    <property type="match status" value="1"/>
</dbReference>
<evidence type="ECO:0000256" key="1">
    <source>
        <dbReference type="SAM" id="MobiDB-lite"/>
    </source>
</evidence>
<feature type="compositionally biased region" description="Polar residues" evidence="1">
    <location>
        <begin position="345"/>
        <end position="360"/>
    </location>
</feature>
<comment type="caution">
    <text evidence="2">The sequence shown here is derived from an EMBL/GenBank/DDBJ whole genome shotgun (WGS) entry which is preliminary data.</text>
</comment>
<gene>
    <name evidence="2" type="ORF">IRJ41_018818</name>
</gene>
<sequence>MSETSIKKRPGTARSIVTEFKGSVVINPTPVEPEDSDHITTAKLKILSGSDNLEEVTSLEMCVDTRQNSLNDIGVHLPKLKELKMSNSLILSVRDLGTSFSHLQVLWLPRCGLTDLEGIPCLSSLKELYLAYNNVSELVQLKILEHLELLDLEGNNVSDLFQVWHLGFCEKLRTLSLEGNPVCSCPGPGAVELGCGQTQADYSYRSAVYKLIPQLRFLDDVPVEEDKPECCRSTPTDWTLLKESIKDCSNNDRLEYTDTEDRPVGVCGVRPGSAQDLSPRISSSSLSSRPGSARPLTSSAESRPGSDNSDLATLEHEVSKLTNGFGSVLCGNPLQAARARRQKKTVQNSHSQTRPSTRLSSYIPEHSYDNEQPSGQDRIDVYAELRSWRIEHNKRLSSIEKDRQPQVMKHSHCGDGNEDDEGGHNHSFMSDDITRNEEDERTVCRNTTFVPSLSPGYLSLTQL</sequence>
<dbReference type="InterPro" id="IPR032675">
    <property type="entry name" value="LRR_dom_sf"/>
</dbReference>
<dbReference type="InterPro" id="IPR040091">
    <property type="entry name" value="LRRC56"/>
</dbReference>